<dbReference type="GO" id="GO:0030983">
    <property type="term" value="F:mismatched DNA binding"/>
    <property type="evidence" value="ECO:0007669"/>
    <property type="project" value="InterPro"/>
</dbReference>
<dbReference type="InterPro" id="IPR036187">
    <property type="entry name" value="DNA_mismatch_repair_MutS_sf"/>
</dbReference>
<name>A0A2A5AKS0_9GAMM</name>
<keyword evidence="3" id="KW-0238">DNA-binding</keyword>
<organism evidence="5 6">
    <name type="scientific">SAR86 cluster bacterium</name>
    <dbReference type="NCBI Taxonomy" id="2030880"/>
    <lineage>
        <taxon>Bacteria</taxon>
        <taxon>Pseudomonadati</taxon>
        <taxon>Pseudomonadota</taxon>
        <taxon>Gammaproteobacteria</taxon>
        <taxon>SAR86 cluster</taxon>
    </lineage>
</organism>
<evidence type="ECO:0000259" key="4">
    <source>
        <dbReference type="SMART" id="SM00534"/>
    </source>
</evidence>
<evidence type="ECO:0000256" key="2">
    <source>
        <dbReference type="ARBA" id="ARBA00022840"/>
    </source>
</evidence>
<dbReference type="PANTHER" id="PTHR11361:SF99">
    <property type="entry name" value="DNA MISMATCH REPAIR PROTEIN"/>
    <property type="match status" value="1"/>
</dbReference>
<dbReference type="Gene3D" id="1.10.1420.10">
    <property type="match status" value="1"/>
</dbReference>
<dbReference type="Gene3D" id="3.40.50.300">
    <property type="entry name" value="P-loop containing nucleotide triphosphate hydrolases"/>
    <property type="match status" value="1"/>
</dbReference>
<dbReference type="SUPFAM" id="SSF52540">
    <property type="entry name" value="P-loop containing nucleoside triphosphate hydrolases"/>
    <property type="match status" value="1"/>
</dbReference>
<dbReference type="Pfam" id="PF00488">
    <property type="entry name" value="MutS_V"/>
    <property type="match status" value="1"/>
</dbReference>
<evidence type="ECO:0000256" key="3">
    <source>
        <dbReference type="ARBA" id="ARBA00023125"/>
    </source>
</evidence>
<dbReference type="SMART" id="SM00534">
    <property type="entry name" value="MUTSac"/>
    <property type="match status" value="1"/>
</dbReference>
<dbReference type="InterPro" id="IPR027417">
    <property type="entry name" value="P-loop_NTPase"/>
</dbReference>
<dbReference type="InterPro" id="IPR045076">
    <property type="entry name" value="MutS"/>
</dbReference>
<evidence type="ECO:0000313" key="5">
    <source>
        <dbReference type="EMBL" id="PCJ19690.1"/>
    </source>
</evidence>
<dbReference type="SUPFAM" id="SSF48334">
    <property type="entry name" value="DNA repair protein MutS, domain III"/>
    <property type="match status" value="1"/>
</dbReference>
<dbReference type="GO" id="GO:0140664">
    <property type="term" value="F:ATP-dependent DNA damage sensor activity"/>
    <property type="evidence" value="ECO:0007669"/>
    <property type="project" value="InterPro"/>
</dbReference>
<dbReference type="EMBL" id="NVVJ01000086">
    <property type="protein sequence ID" value="PCJ19690.1"/>
    <property type="molecule type" value="Genomic_DNA"/>
</dbReference>
<gene>
    <name evidence="5" type="ORF">COA96_16130</name>
</gene>
<sequence>MARADDKTSGGEAWRFRLRTEIQQILPMKSYKTESQSTPKTEVKPDTLVLDTHTLKDLEIFTSETGGKSLLQFCNLSRTEGATKVLRRRMEHPWSSGERILATQKSLLFITQQREVFTRLPEYVTNRVHYYTNDILPIVTQNNVVEFSLGALSLRSTHNRHYFRIRLGVQVTCTLIRVLREFVDQTELESPVGELGPLIEEMKDLLKRPRLAAIPDYEIGSWAWKILRLDQVFRLHEKVATVRLLQLIYEIDALVSMADVTEKYNFVLPCIEEGPLQVHAEGLVHPFVQNAVANPVELDEEHRVLFLTGPNMAGKTTYIRAFATALYMAHLGMGVPARSFHFVPAQRLFSSISLSDDLRSGVSYFRAEALRVKAVAQAVAEGYRVVALMDEPFKGTNVKDALDASLAILTRFAAQKDCLFMFSSHLIELREELTAMNRVDCCCFSAEEGEGRLRFDYLLRPGVSSQRLGMRVLREEGVFDLLDKAQKKNEVSLESSETIDSPAV</sequence>
<dbReference type="GO" id="GO:0005524">
    <property type="term" value="F:ATP binding"/>
    <property type="evidence" value="ECO:0007669"/>
    <property type="project" value="UniProtKB-KW"/>
</dbReference>
<keyword evidence="2" id="KW-0067">ATP-binding</keyword>
<dbReference type="GO" id="GO:0005829">
    <property type="term" value="C:cytosol"/>
    <property type="evidence" value="ECO:0007669"/>
    <property type="project" value="TreeGrafter"/>
</dbReference>
<reference evidence="6" key="1">
    <citation type="submission" date="2017-08" db="EMBL/GenBank/DDBJ databases">
        <title>A dynamic microbial community with high functional redundancy inhabits the cold, oxic subseafloor aquifer.</title>
        <authorList>
            <person name="Tully B.J."/>
            <person name="Wheat C.G."/>
            <person name="Glazer B.T."/>
            <person name="Huber J.A."/>
        </authorList>
    </citation>
    <scope>NUCLEOTIDE SEQUENCE [LARGE SCALE GENOMIC DNA]</scope>
</reference>
<protein>
    <recommendedName>
        <fullName evidence="4">DNA mismatch repair proteins mutS family domain-containing protein</fullName>
    </recommendedName>
</protein>
<accession>A0A2A5AKS0</accession>
<feature type="domain" description="DNA mismatch repair proteins mutS family" evidence="4">
    <location>
        <begin position="302"/>
        <end position="490"/>
    </location>
</feature>
<dbReference type="InterPro" id="IPR000432">
    <property type="entry name" value="DNA_mismatch_repair_MutS_C"/>
</dbReference>
<dbReference type="PANTHER" id="PTHR11361">
    <property type="entry name" value="DNA MISMATCH REPAIR PROTEIN MUTS FAMILY MEMBER"/>
    <property type="match status" value="1"/>
</dbReference>
<evidence type="ECO:0000256" key="1">
    <source>
        <dbReference type="ARBA" id="ARBA00022741"/>
    </source>
</evidence>
<dbReference type="Proteomes" id="UP000218327">
    <property type="component" value="Unassembled WGS sequence"/>
</dbReference>
<keyword evidence="1" id="KW-0547">Nucleotide-binding</keyword>
<dbReference type="AlphaFoldDB" id="A0A2A5AKS0"/>
<evidence type="ECO:0000313" key="6">
    <source>
        <dbReference type="Proteomes" id="UP000218327"/>
    </source>
</evidence>
<proteinExistence type="predicted"/>
<dbReference type="GO" id="GO:0006298">
    <property type="term" value="P:mismatch repair"/>
    <property type="evidence" value="ECO:0007669"/>
    <property type="project" value="InterPro"/>
</dbReference>
<comment type="caution">
    <text evidence="5">The sequence shown here is derived from an EMBL/GenBank/DDBJ whole genome shotgun (WGS) entry which is preliminary data.</text>
</comment>